<evidence type="ECO:0000313" key="1">
    <source>
        <dbReference type="EMBL" id="MBK8573468.1"/>
    </source>
</evidence>
<dbReference type="EMBL" id="JADKCH010000019">
    <property type="protein sequence ID" value="MBK8573468.1"/>
    <property type="molecule type" value="Genomic_DNA"/>
</dbReference>
<reference evidence="1 2" key="1">
    <citation type="submission" date="2020-10" db="EMBL/GenBank/DDBJ databases">
        <title>Connecting structure to function with the recovery of over 1000 high-quality activated sludge metagenome-assembled genomes encoding full-length rRNA genes using long-read sequencing.</title>
        <authorList>
            <person name="Singleton C.M."/>
            <person name="Petriglieri F."/>
            <person name="Kristensen J.M."/>
            <person name="Kirkegaard R.H."/>
            <person name="Michaelsen T.Y."/>
            <person name="Andersen M.H."/>
            <person name="Karst S.M."/>
            <person name="Dueholm M.S."/>
            <person name="Nielsen P.H."/>
            <person name="Albertsen M."/>
        </authorList>
    </citation>
    <scope>NUCLEOTIDE SEQUENCE [LARGE SCALE GENOMIC DNA]</scope>
    <source>
        <strain evidence="1">OdNE_18-Q3-R46-58_MAXAC.008</strain>
    </source>
</reference>
<name>A0A936K683_9BACT</name>
<comment type="caution">
    <text evidence="1">The sequence shown here is derived from an EMBL/GenBank/DDBJ whole genome shotgun (WGS) entry which is preliminary data.</text>
</comment>
<evidence type="ECO:0000313" key="2">
    <source>
        <dbReference type="Proteomes" id="UP000709959"/>
    </source>
</evidence>
<sequence length="186" mass="20406">MKSLAVLPCAMLTWRRSTSTPPDFELQGESGVYATLAFLDEDKSLARIRTAEGTWTVKHLGLLNPVITLREEGSAINLATFHPHALRHGKLDFLDGAAFDWAWLHEAGPAGAFLDGAGRPLVHLQAHLGRDLTSTPDELEACDVDLDMTMAAHYRQALLAALGWYLIQLDHLKARDEAAAETALRL</sequence>
<gene>
    <name evidence="1" type="ORF">IPN91_12720</name>
</gene>
<dbReference type="Proteomes" id="UP000709959">
    <property type="component" value="Unassembled WGS sequence"/>
</dbReference>
<dbReference type="AlphaFoldDB" id="A0A936K683"/>
<proteinExistence type="predicted"/>
<protein>
    <submittedName>
        <fullName evidence="1">Uncharacterized protein</fullName>
    </submittedName>
</protein>
<accession>A0A936K683</accession>
<organism evidence="1 2">
    <name type="scientific">Candidatus Geothrix odensensis</name>
    <dbReference type="NCBI Taxonomy" id="2954440"/>
    <lineage>
        <taxon>Bacteria</taxon>
        <taxon>Pseudomonadati</taxon>
        <taxon>Acidobacteriota</taxon>
        <taxon>Holophagae</taxon>
        <taxon>Holophagales</taxon>
        <taxon>Holophagaceae</taxon>
        <taxon>Geothrix</taxon>
    </lineage>
</organism>